<dbReference type="AlphaFoldDB" id="A0A4T2BRX5"/>
<dbReference type="Proteomes" id="UP000306192">
    <property type="component" value="Unassembled WGS sequence"/>
</dbReference>
<sequence length="206" mass="21171">MAHDSLGPKNEPQYAGTGIPADAADLTELGAFAALMGNSMAGTHAQRVALTVTWVGLEFRETDTANQPTYRMTSSGWQIASILIGSKSWKYLRVGSATDTFAAGSATALIAGTLTGAAAGQYLVGCNLSLFGSAQSEGNLRLIASSTNLSADMQAGVNLVSGNIDYVSPFTWTGGDLAFTVSYILAAGTGSINKNGSSIWATYVGP</sequence>
<name>A0A4T2BRX5_9MICO</name>
<comment type="caution">
    <text evidence="1">The sequence shown here is derived from an EMBL/GenBank/DDBJ whole genome shotgun (WGS) entry which is preliminary data.</text>
</comment>
<keyword evidence="2" id="KW-1185">Reference proteome</keyword>
<protein>
    <recommendedName>
        <fullName evidence="3">Phage tail protein</fullName>
    </recommendedName>
</protein>
<gene>
    <name evidence="1" type="ORF">D4765_14410</name>
</gene>
<dbReference type="EMBL" id="QYRT01000033">
    <property type="protein sequence ID" value="TIH33672.1"/>
    <property type="molecule type" value="Genomic_DNA"/>
</dbReference>
<dbReference type="RefSeq" id="WP_136642994.1">
    <property type="nucleotide sequence ID" value="NZ_QYRT01000033.1"/>
</dbReference>
<evidence type="ECO:0000313" key="2">
    <source>
        <dbReference type="Proteomes" id="UP000306192"/>
    </source>
</evidence>
<accession>A0A4T2BRX5</accession>
<dbReference type="OrthoDB" id="5126477at2"/>
<evidence type="ECO:0000313" key="1">
    <source>
        <dbReference type="EMBL" id="TIH33672.1"/>
    </source>
</evidence>
<organism evidence="1 2">
    <name type="scientific">Subtercola vilae</name>
    <dbReference type="NCBI Taxonomy" id="2056433"/>
    <lineage>
        <taxon>Bacteria</taxon>
        <taxon>Bacillati</taxon>
        <taxon>Actinomycetota</taxon>
        <taxon>Actinomycetes</taxon>
        <taxon>Micrococcales</taxon>
        <taxon>Microbacteriaceae</taxon>
        <taxon>Subtercola</taxon>
    </lineage>
</organism>
<proteinExistence type="predicted"/>
<reference evidence="1 2" key="1">
    <citation type="journal article" date="2019" name="Microorganisms">
        <title>Systematic Affiliation and Genome Analysis of Subtercola vilae DB165(T) with Particular Emphasis on Cold Adaptation of an Isolate from a High-Altitude Cold Volcano Lake.</title>
        <authorList>
            <person name="Villalobos A.S."/>
            <person name="Wiese J."/>
            <person name="Imhoff J.F."/>
            <person name="Dorador C."/>
            <person name="Keller A."/>
            <person name="Hentschel U."/>
        </authorList>
    </citation>
    <scope>NUCLEOTIDE SEQUENCE [LARGE SCALE GENOMIC DNA]</scope>
    <source>
        <strain evidence="1 2">DB165</strain>
    </source>
</reference>
<evidence type="ECO:0008006" key="3">
    <source>
        <dbReference type="Google" id="ProtNLM"/>
    </source>
</evidence>